<gene>
    <name evidence="3" type="ordered locus">TMO_1408</name>
</gene>
<dbReference type="HOGENOM" id="CLU_033975_0_0_5"/>
<name>I3TKF9_TISMK</name>
<dbReference type="EMBL" id="CP003236">
    <property type="protein sequence ID" value="AFK53247.1"/>
    <property type="molecule type" value="Genomic_DNA"/>
</dbReference>
<dbReference type="Gene3D" id="3.30.1540.10">
    <property type="entry name" value="formyl-coa transferase, domain 3"/>
    <property type="match status" value="1"/>
</dbReference>
<keyword evidence="4" id="KW-1185">Reference proteome</keyword>
<dbReference type="GO" id="GO:0008410">
    <property type="term" value="F:CoA-transferase activity"/>
    <property type="evidence" value="ECO:0007669"/>
    <property type="project" value="TreeGrafter"/>
</dbReference>
<keyword evidence="1" id="KW-0808">Transferase</keyword>
<evidence type="ECO:0000256" key="2">
    <source>
        <dbReference type="SAM" id="MobiDB-lite"/>
    </source>
</evidence>
<sequence length="411" mass="43209">MPGSPDRDQVGRTAGEGAPRGPLAGLTVLDLSRVRSGPAATRLLADWGARVIRIEPPETASGGDGMMGREGSDFANLNRGKASMTLDLKAPEGLDLFRRLVARADVVIENFRPDVKQRLGIAWEDLKPINPALVMASISGFGQDGPYAGRPGFDQIAQGMGGLMSVTGLPGQGPVRAGIPVADLTAGMFCALGILAALLHARATGEGQWLHTSLLEAQVFMMDFQAARTLVEGEVPAQAGNNHPTSIPTGVFPTADRPINLAVAGEVIWQRFCKVAELEHLAADPDFADREARLVNRDRLNGLIAERLKARTADEWTRVFNAAGVPAGPINDMAQVFADDQVRHLRLATPVDLPGHAAGSTALLRLPVTLTTTPGGIAGPPPALGADTDRVLSDLGLAADAIDGLRDRGVI</sequence>
<dbReference type="PANTHER" id="PTHR48207">
    <property type="entry name" value="SUCCINATE--HYDROXYMETHYLGLUTARATE COA-TRANSFERASE"/>
    <property type="match status" value="1"/>
</dbReference>
<protein>
    <submittedName>
        <fullName evidence="3">Acyl-CoA synthase</fullName>
    </submittedName>
</protein>
<feature type="compositionally biased region" description="Basic and acidic residues" evidence="2">
    <location>
        <begin position="1"/>
        <end position="10"/>
    </location>
</feature>
<feature type="region of interest" description="Disordered" evidence="2">
    <location>
        <begin position="1"/>
        <end position="22"/>
    </location>
</feature>
<dbReference type="STRING" id="1110502.TMO_1408"/>
<dbReference type="eggNOG" id="COG1804">
    <property type="taxonomic scope" value="Bacteria"/>
</dbReference>
<evidence type="ECO:0000313" key="3">
    <source>
        <dbReference type="EMBL" id="AFK53247.1"/>
    </source>
</evidence>
<dbReference type="PANTHER" id="PTHR48207:SF3">
    <property type="entry name" value="SUCCINATE--HYDROXYMETHYLGLUTARATE COA-TRANSFERASE"/>
    <property type="match status" value="1"/>
</dbReference>
<dbReference type="Proteomes" id="UP000005258">
    <property type="component" value="Chromosome"/>
</dbReference>
<dbReference type="InterPro" id="IPR023606">
    <property type="entry name" value="CoA-Trfase_III_dom_1_sf"/>
</dbReference>
<reference evidence="3 4" key="1">
    <citation type="journal article" date="2012" name="J. Am. Chem. Soc.">
        <title>Bacterial biosynthesis and maturation of the didemnin anti-cancer agents.</title>
        <authorList>
            <person name="Xu Y."/>
            <person name="Kersten R.D."/>
            <person name="Nam S.J."/>
            <person name="Lu L."/>
            <person name="Al-Suwailem A.M."/>
            <person name="Zheng H."/>
            <person name="Fenical W."/>
            <person name="Dorrestein P.C."/>
            <person name="Moore B.S."/>
            <person name="Qian P.Y."/>
        </authorList>
    </citation>
    <scope>NUCLEOTIDE SEQUENCE [LARGE SCALE GENOMIC DNA]</scope>
    <source>
        <strain evidence="3 4">KA081020-065</strain>
    </source>
</reference>
<accession>I3TKF9</accession>
<evidence type="ECO:0000256" key="1">
    <source>
        <dbReference type="ARBA" id="ARBA00022679"/>
    </source>
</evidence>
<dbReference type="InterPro" id="IPR003673">
    <property type="entry name" value="CoA-Trfase_fam_III"/>
</dbReference>
<dbReference type="RefSeq" id="WP_014744926.1">
    <property type="nucleotide sequence ID" value="NC_017956.1"/>
</dbReference>
<dbReference type="KEGG" id="tmo:TMO_1408"/>
<dbReference type="Pfam" id="PF02515">
    <property type="entry name" value="CoA_transf_3"/>
    <property type="match status" value="1"/>
</dbReference>
<dbReference type="InterPro" id="IPR050483">
    <property type="entry name" value="CoA-transferase_III_domain"/>
</dbReference>
<dbReference type="Gene3D" id="3.40.50.10540">
    <property type="entry name" value="Crotonobetainyl-coa:carnitine coa-transferase, domain 1"/>
    <property type="match status" value="1"/>
</dbReference>
<evidence type="ECO:0000313" key="4">
    <source>
        <dbReference type="Proteomes" id="UP000005258"/>
    </source>
</evidence>
<dbReference type="SUPFAM" id="SSF89796">
    <property type="entry name" value="CoA-transferase family III (CaiB/BaiF)"/>
    <property type="match status" value="1"/>
</dbReference>
<dbReference type="InterPro" id="IPR044855">
    <property type="entry name" value="CoA-Trfase_III_dom3_sf"/>
</dbReference>
<dbReference type="AlphaFoldDB" id="I3TKF9"/>
<proteinExistence type="predicted"/>
<dbReference type="PATRIC" id="fig|1110502.3.peg.1452"/>
<organism evidence="3 4">
    <name type="scientific">Tistrella mobilis (strain KA081020-065)</name>
    <dbReference type="NCBI Taxonomy" id="1110502"/>
    <lineage>
        <taxon>Bacteria</taxon>
        <taxon>Pseudomonadati</taxon>
        <taxon>Pseudomonadota</taxon>
        <taxon>Alphaproteobacteria</taxon>
        <taxon>Geminicoccales</taxon>
        <taxon>Geminicoccaceae</taxon>
        <taxon>Tistrella</taxon>
    </lineage>
</organism>